<dbReference type="NCBIfam" id="NF033517">
    <property type="entry name" value="transpos_IS66"/>
    <property type="match status" value="1"/>
</dbReference>
<dbReference type="Pfam" id="PF03050">
    <property type="entry name" value="DDE_Tnp_IS66"/>
    <property type="match status" value="1"/>
</dbReference>
<dbReference type="InterPro" id="IPR004291">
    <property type="entry name" value="Transposase_IS66_central"/>
</dbReference>
<dbReference type="PANTHER" id="PTHR33678:SF2">
    <property type="match status" value="1"/>
</dbReference>
<feature type="domain" description="Transposase IS66 central" evidence="1">
    <location>
        <begin position="70"/>
        <end position="328"/>
    </location>
</feature>
<dbReference type="Proteomes" id="UP001154312">
    <property type="component" value="Unassembled WGS sequence"/>
</dbReference>
<gene>
    <name evidence="2" type="ORF">L7E55_16035</name>
</gene>
<dbReference type="RefSeq" id="WP_277445364.1">
    <property type="nucleotide sequence ID" value="NZ_JAKOAV010000045.1"/>
</dbReference>
<reference evidence="2" key="1">
    <citation type="submission" date="2022-02" db="EMBL/GenBank/DDBJ databases">
        <authorList>
            <person name="Leng L."/>
        </authorList>
    </citation>
    <scope>NUCLEOTIDE SEQUENCE</scope>
    <source>
        <strain evidence="2">JI</strain>
    </source>
</reference>
<sequence>MHELPDDQLVCPICGKPRKITNLYEVSYEIDYEIKFVRKKHLRRKAISTCTCPVCRTVTADKPPQVIPKGKFSNAFLAHILVMKFFFQIPLHRIAMIVSMQGLAISEGTLTGMFQKLVPLLKPLYLLLAEVNRNEEHWHADETGWMHFVQAPDKQGRHWWPWVFVSPMTVVFILDPSRSSSVPRKHFSENARGIINCDRFSAYAKLATLIKGLVRALCWSHFRRDFIDAGKSLTCLKAWADLWVARIADIYRLNHERLAVLGAPELFHAAQLRLESALELMLKSIHSELEAPKLHWQQQKVLNSALKNWDGLTVFVNNPLIPMDNNLALSTGIYNPQDLQKTLVISGVSA</sequence>
<dbReference type="EMBL" id="JAKOAV010000045">
    <property type="protein sequence ID" value="MDF9409838.1"/>
    <property type="molecule type" value="Genomic_DNA"/>
</dbReference>
<organism evidence="2 3">
    <name type="scientific">Pelotomaculum isophthalicicum JI</name>
    <dbReference type="NCBI Taxonomy" id="947010"/>
    <lineage>
        <taxon>Bacteria</taxon>
        <taxon>Bacillati</taxon>
        <taxon>Bacillota</taxon>
        <taxon>Clostridia</taxon>
        <taxon>Eubacteriales</taxon>
        <taxon>Desulfotomaculaceae</taxon>
        <taxon>Pelotomaculum</taxon>
    </lineage>
</organism>
<proteinExistence type="predicted"/>
<evidence type="ECO:0000259" key="1">
    <source>
        <dbReference type="Pfam" id="PF03050"/>
    </source>
</evidence>
<evidence type="ECO:0000313" key="2">
    <source>
        <dbReference type="EMBL" id="MDF9409838.1"/>
    </source>
</evidence>
<dbReference type="AlphaFoldDB" id="A0A9X4JWS4"/>
<keyword evidence="3" id="KW-1185">Reference proteome</keyword>
<dbReference type="InterPro" id="IPR052344">
    <property type="entry name" value="Transposase-related"/>
</dbReference>
<dbReference type="PANTHER" id="PTHR33678">
    <property type="entry name" value="BLL1576 PROTEIN"/>
    <property type="match status" value="1"/>
</dbReference>
<name>A0A9X4JWS4_9FIRM</name>
<evidence type="ECO:0000313" key="3">
    <source>
        <dbReference type="Proteomes" id="UP001154312"/>
    </source>
</evidence>
<comment type="caution">
    <text evidence="2">The sequence shown here is derived from an EMBL/GenBank/DDBJ whole genome shotgun (WGS) entry which is preliminary data.</text>
</comment>
<protein>
    <submittedName>
        <fullName evidence="2">IS66 family transposase</fullName>
    </submittedName>
</protein>
<accession>A0A9X4JWS4</accession>